<proteinExistence type="predicted"/>
<dbReference type="GO" id="GO:0003729">
    <property type="term" value="F:mRNA binding"/>
    <property type="evidence" value="ECO:0000318"/>
    <property type="project" value="GO_Central"/>
</dbReference>
<dbReference type="RefSeq" id="XP_009013415.1">
    <property type="nucleotide sequence ID" value="XM_009015167.1"/>
</dbReference>
<dbReference type="EMBL" id="AMQM01003268">
    <property type="status" value="NOT_ANNOTATED_CDS"/>
    <property type="molecule type" value="Genomic_DNA"/>
</dbReference>
<evidence type="ECO:0000256" key="1">
    <source>
        <dbReference type="PROSITE-ProRule" id="PRU00176"/>
    </source>
</evidence>
<dbReference type="Pfam" id="PF00076">
    <property type="entry name" value="RRM_1"/>
    <property type="match status" value="1"/>
</dbReference>
<dbReference type="AlphaFoldDB" id="T1FMR6"/>
<reference evidence="5" key="1">
    <citation type="submission" date="2012-12" db="EMBL/GenBank/DDBJ databases">
        <authorList>
            <person name="Hellsten U."/>
            <person name="Grimwood J."/>
            <person name="Chapman J.A."/>
            <person name="Shapiro H."/>
            <person name="Aerts A."/>
            <person name="Otillar R.P."/>
            <person name="Terry A.Y."/>
            <person name="Boore J.L."/>
            <person name="Simakov O."/>
            <person name="Marletaz F."/>
            <person name="Cho S.-J."/>
            <person name="Edsinger-Gonzales E."/>
            <person name="Havlak P."/>
            <person name="Kuo D.-H."/>
            <person name="Larsson T."/>
            <person name="Lv J."/>
            <person name="Arendt D."/>
            <person name="Savage R."/>
            <person name="Osoegawa K."/>
            <person name="de Jong P."/>
            <person name="Lindberg D.R."/>
            <person name="Seaver E.C."/>
            <person name="Weisblat D.A."/>
            <person name="Putnam N.H."/>
            <person name="Grigoriev I.V."/>
            <person name="Rokhsar D.S."/>
        </authorList>
    </citation>
    <scope>NUCLEOTIDE SEQUENCE</scope>
</reference>
<evidence type="ECO:0000313" key="3">
    <source>
        <dbReference type="EMBL" id="ESO08485.1"/>
    </source>
</evidence>
<dbReference type="GeneID" id="20210115"/>
<dbReference type="InterPro" id="IPR035979">
    <property type="entry name" value="RBD_domain_sf"/>
</dbReference>
<dbReference type="CTD" id="20210115"/>
<evidence type="ECO:0000259" key="2">
    <source>
        <dbReference type="PROSITE" id="PS50102"/>
    </source>
</evidence>
<keyword evidence="5" id="KW-1185">Reference proteome</keyword>
<keyword evidence="1" id="KW-0694">RNA-binding</keyword>
<dbReference type="GO" id="GO:0005634">
    <property type="term" value="C:nucleus"/>
    <property type="evidence" value="ECO:0000318"/>
    <property type="project" value="GO_Central"/>
</dbReference>
<evidence type="ECO:0000313" key="4">
    <source>
        <dbReference type="EnsemblMetazoa" id="HelroP185398"/>
    </source>
</evidence>
<dbReference type="KEGG" id="hro:HELRODRAFT_185398"/>
<gene>
    <name evidence="4" type="primary">20210115</name>
    <name evidence="3" type="ORF">HELRODRAFT_185398</name>
</gene>
<dbReference type="STRING" id="6412.T1FMR6"/>
<feature type="domain" description="RRM" evidence="2">
    <location>
        <begin position="36"/>
        <end position="110"/>
    </location>
</feature>
<dbReference type="eggNOG" id="KOG1456">
    <property type="taxonomic scope" value="Eukaryota"/>
</dbReference>
<accession>T1FMR6</accession>
<sequence>MATYSLNDSNGIYSSKRMKNNQGQSVTVLRNTLPSPVIHVRGLSAHVTESDLIQSLQRFGPISYVMTFPAKNMALVEFESKEVASRVISYVQENELTVAGLPAHFNFSVSEKIKRPEYDSKIPMEIPPSNVILLTIINARHPITVDVIYAICSPIATVSKIVIFRKNGVQVLVEFESIEDATKVKTGLHGADIYANSCTIKAEFGKPNNLTVRRNDQNTWDYTVSPSAPNYGYAKNKPLLQDPGNGHGFESQNAGFNPFGQSGHSSVSGAAAGYRVDYDANLLDAYGGAALHGALEQPFQNPNCVLMIYGLNSEKFTCQRLFNLICLYGDIVKIRFLKSKDGSAMVQMSDRDGCDRVMMMLRDVTVFGQKLSISNSKQPFVSESTSPSFSLPDGSSSFQDFSGSKNNRFGSPDALKKYMTRVQFPTKVVYFFNAPPNIDEETMMLPFIKAGAVPPSKMVMLPAKTERSSRGYLTFPDAVTATESLLVANNAKIPNPNGTAPYVIKLAFSAASPDEGH</sequence>
<dbReference type="OMA" id="FFGHEMQ"/>
<dbReference type="GO" id="GO:0043484">
    <property type="term" value="P:regulation of RNA splicing"/>
    <property type="evidence" value="ECO:0000318"/>
    <property type="project" value="GO_Central"/>
</dbReference>
<feature type="domain" description="RRM" evidence="2">
    <location>
        <begin position="304"/>
        <end position="378"/>
    </location>
</feature>
<protein>
    <recommendedName>
        <fullName evidence="2">RRM domain-containing protein</fullName>
    </recommendedName>
</protein>
<dbReference type="InterPro" id="IPR012677">
    <property type="entry name" value="Nucleotide-bd_a/b_plait_sf"/>
</dbReference>
<dbReference type="InParanoid" id="T1FMR6"/>
<dbReference type="InterPro" id="IPR006536">
    <property type="entry name" value="HnRNP-L/PTB"/>
</dbReference>
<dbReference type="PANTHER" id="PTHR15592">
    <property type="entry name" value="MATRIN 3/NUCLEAR PROTEIN 220-RELATED"/>
    <property type="match status" value="1"/>
</dbReference>
<dbReference type="EnsemblMetazoa" id="HelroT185398">
    <property type="protein sequence ID" value="HelroP185398"/>
    <property type="gene ID" value="HelroG185398"/>
</dbReference>
<dbReference type="Pfam" id="PF22976">
    <property type="entry name" value="RRM_10"/>
    <property type="match status" value="1"/>
</dbReference>
<dbReference type="EMBL" id="KB096080">
    <property type="protein sequence ID" value="ESO08485.1"/>
    <property type="molecule type" value="Genomic_DNA"/>
</dbReference>
<reference evidence="3 5" key="2">
    <citation type="journal article" date="2013" name="Nature">
        <title>Insights into bilaterian evolution from three spiralian genomes.</title>
        <authorList>
            <person name="Simakov O."/>
            <person name="Marletaz F."/>
            <person name="Cho S.J."/>
            <person name="Edsinger-Gonzales E."/>
            <person name="Havlak P."/>
            <person name="Hellsten U."/>
            <person name="Kuo D.H."/>
            <person name="Larsson T."/>
            <person name="Lv J."/>
            <person name="Arendt D."/>
            <person name="Savage R."/>
            <person name="Osoegawa K."/>
            <person name="de Jong P."/>
            <person name="Grimwood J."/>
            <person name="Chapman J.A."/>
            <person name="Shapiro H."/>
            <person name="Aerts A."/>
            <person name="Otillar R.P."/>
            <person name="Terry A.Y."/>
            <person name="Boore J.L."/>
            <person name="Grigoriev I.V."/>
            <person name="Lindberg D.R."/>
            <person name="Seaver E.C."/>
            <person name="Weisblat D.A."/>
            <person name="Putnam N.H."/>
            <person name="Rokhsar D.S."/>
        </authorList>
    </citation>
    <scope>NUCLEOTIDE SEQUENCE</scope>
</reference>
<dbReference type="OrthoDB" id="302770at2759"/>
<reference evidence="4" key="3">
    <citation type="submission" date="2015-06" db="UniProtKB">
        <authorList>
            <consortium name="EnsemblMetazoa"/>
        </authorList>
    </citation>
    <scope>IDENTIFICATION</scope>
</reference>
<dbReference type="Gene3D" id="3.30.70.330">
    <property type="match status" value="4"/>
</dbReference>
<organism evidence="4 5">
    <name type="scientific">Helobdella robusta</name>
    <name type="common">Californian leech</name>
    <dbReference type="NCBI Taxonomy" id="6412"/>
    <lineage>
        <taxon>Eukaryota</taxon>
        <taxon>Metazoa</taxon>
        <taxon>Spiralia</taxon>
        <taxon>Lophotrochozoa</taxon>
        <taxon>Annelida</taxon>
        <taxon>Clitellata</taxon>
        <taxon>Hirudinea</taxon>
        <taxon>Rhynchobdellida</taxon>
        <taxon>Glossiphoniidae</taxon>
        <taxon>Helobdella</taxon>
    </lineage>
</organism>
<dbReference type="GO" id="GO:0006397">
    <property type="term" value="P:mRNA processing"/>
    <property type="evidence" value="ECO:0007669"/>
    <property type="project" value="InterPro"/>
</dbReference>
<dbReference type="InterPro" id="IPR000504">
    <property type="entry name" value="RRM_dom"/>
</dbReference>
<dbReference type="HOGENOM" id="CLU_015171_0_0_1"/>
<dbReference type="Proteomes" id="UP000015101">
    <property type="component" value="Unassembled WGS sequence"/>
</dbReference>
<dbReference type="PROSITE" id="PS50102">
    <property type="entry name" value="RRM"/>
    <property type="match status" value="2"/>
</dbReference>
<dbReference type="Pfam" id="PF13893">
    <property type="entry name" value="RRM_5"/>
    <property type="match status" value="1"/>
</dbReference>
<dbReference type="NCBIfam" id="TIGR01649">
    <property type="entry name" value="hnRNP-L_PTB"/>
    <property type="match status" value="1"/>
</dbReference>
<dbReference type="InterPro" id="IPR055204">
    <property type="entry name" value="HNRNPL_RRM"/>
</dbReference>
<dbReference type="SMART" id="SM00360">
    <property type="entry name" value="RRM"/>
    <property type="match status" value="3"/>
</dbReference>
<name>T1FMR6_HELRO</name>
<evidence type="ECO:0000313" key="5">
    <source>
        <dbReference type="Proteomes" id="UP000015101"/>
    </source>
</evidence>
<dbReference type="CDD" id="cd12427">
    <property type="entry name" value="RRM4_hnRNPL_like"/>
    <property type="match status" value="1"/>
</dbReference>
<dbReference type="SUPFAM" id="SSF54928">
    <property type="entry name" value="RNA-binding domain, RBD"/>
    <property type="match status" value="3"/>
</dbReference>
<dbReference type="CDD" id="cd12424">
    <property type="entry name" value="RRM3_hnRNPL_like"/>
    <property type="match status" value="1"/>
</dbReference>